<accession>A0A8S1RFK1</accession>
<keyword evidence="3" id="KW-1185">Reference proteome</keyword>
<dbReference type="AlphaFoldDB" id="A0A8S1RFK1"/>
<keyword evidence="1" id="KW-0175">Coiled coil</keyword>
<comment type="caution">
    <text evidence="2">The sequence shown here is derived from an EMBL/GenBank/DDBJ whole genome shotgun (WGS) entry which is preliminary data.</text>
</comment>
<organism evidence="2 3">
    <name type="scientific">Paramecium sonneborni</name>
    <dbReference type="NCBI Taxonomy" id="65129"/>
    <lineage>
        <taxon>Eukaryota</taxon>
        <taxon>Sar</taxon>
        <taxon>Alveolata</taxon>
        <taxon>Ciliophora</taxon>
        <taxon>Intramacronucleata</taxon>
        <taxon>Oligohymenophorea</taxon>
        <taxon>Peniculida</taxon>
        <taxon>Parameciidae</taxon>
        <taxon>Paramecium</taxon>
    </lineage>
</organism>
<protein>
    <submittedName>
        <fullName evidence="2">Uncharacterized protein</fullName>
    </submittedName>
</protein>
<proteinExistence type="predicted"/>
<dbReference type="EMBL" id="CAJJDN010000164">
    <property type="protein sequence ID" value="CAD8126024.1"/>
    <property type="molecule type" value="Genomic_DNA"/>
</dbReference>
<evidence type="ECO:0000313" key="2">
    <source>
        <dbReference type="EMBL" id="CAD8126024.1"/>
    </source>
</evidence>
<gene>
    <name evidence="2" type="ORF">PSON_ATCC_30995.1.T1640046</name>
</gene>
<dbReference type="OrthoDB" id="310083at2759"/>
<sequence length="177" mass="21236">MNQIQKRFARVSLDEGYVMEIFFDQDEQVYKKIKELHYGDNDVLVVSNGIVCFFNETFAQFSERLKIKEILSIKVISLQDTYNRSNSDINQFHSTAFEQLQNSYNLLQNEYRELDKKFKQSQNVVEKKKNLIENHAEELYSYKRQQNCSQKQQTNWNFNYNTKNNPELISDIEKNFN</sequence>
<evidence type="ECO:0000256" key="1">
    <source>
        <dbReference type="SAM" id="Coils"/>
    </source>
</evidence>
<reference evidence="2" key="1">
    <citation type="submission" date="2021-01" db="EMBL/GenBank/DDBJ databases">
        <authorList>
            <consortium name="Genoscope - CEA"/>
            <person name="William W."/>
        </authorList>
    </citation>
    <scope>NUCLEOTIDE SEQUENCE</scope>
</reference>
<feature type="coiled-coil region" evidence="1">
    <location>
        <begin position="97"/>
        <end position="145"/>
    </location>
</feature>
<name>A0A8S1RFK1_9CILI</name>
<dbReference type="Proteomes" id="UP000692954">
    <property type="component" value="Unassembled WGS sequence"/>
</dbReference>
<evidence type="ECO:0000313" key="3">
    <source>
        <dbReference type="Proteomes" id="UP000692954"/>
    </source>
</evidence>